<evidence type="ECO:0000313" key="2">
    <source>
        <dbReference type="Proteomes" id="UP000027222"/>
    </source>
</evidence>
<organism evidence="1 2">
    <name type="scientific">Galerina marginata (strain CBS 339.88)</name>
    <dbReference type="NCBI Taxonomy" id="685588"/>
    <lineage>
        <taxon>Eukaryota</taxon>
        <taxon>Fungi</taxon>
        <taxon>Dikarya</taxon>
        <taxon>Basidiomycota</taxon>
        <taxon>Agaricomycotina</taxon>
        <taxon>Agaricomycetes</taxon>
        <taxon>Agaricomycetidae</taxon>
        <taxon>Agaricales</taxon>
        <taxon>Agaricineae</taxon>
        <taxon>Strophariaceae</taxon>
        <taxon>Galerina</taxon>
    </lineage>
</organism>
<gene>
    <name evidence="1" type="ORF">GALMADRAFT_908090</name>
</gene>
<dbReference type="HOGENOM" id="CLU_2558441_0_0_1"/>
<evidence type="ECO:0000313" key="1">
    <source>
        <dbReference type="EMBL" id="KDR69769.1"/>
    </source>
</evidence>
<accession>A0A067SPY8</accession>
<sequence>MTDGHTIGLASLVRSAGAEDVVDISIKQNGQGADKVQDPPTKVDSTSATAVDRIVNGSGTACVLNKYRYQATEDENSWCGFG</sequence>
<keyword evidence="2" id="KW-1185">Reference proteome</keyword>
<reference evidence="2" key="1">
    <citation type="journal article" date="2014" name="Proc. Natl. Acad. Sci. U.S.A.">
        <title>Extensive sampling of basidiomycete genomes demonstrates inadequacy of the white-rot/brown-rot paradigm for wood decay fungi.</title>
        <authorList>
            <person name="Riley R."/>
            <person name="Salamov A.A."/>
            <person name="Brown D.W."/>
            <person name="Nagy L.G."/>
            <person name="Floudas D."/>
            <person name="Held B.W."/>
            <person name="Levasseur A."/>
            <person name="Lombard V."/>
            <person name="Morin E."/>
            <person name="Otillar R."/>
            <person name="Lindquist E.A."/>
            <person name="Sun H."/>
            <person name="LaButti K.M."/>
            <person name="Schmutz J."/>
            <person name="Jabbour D."/>
            <person name="Luo H."/>
            <person name="Baker S.E."/>
            <person name="Pisabarro A.G."/>
            <person name="Walton J.D."/>
            <person name="Blanchette R.A."/>
            <person name="Henrissat B."/>
            <person name="Martin F."/>
            <person name="Cullen D."/>
            <person name="Hibbett D.S."/>
            <person name="Grigoriev I.V."/>
        </authorList>
    </citation>
    <scope>NUCLEOTIDE SEQUENCE [LARGE SCALE GENOMIC DNA]</scope>
    <source>
        <strain evidence="2">CBS 339.88</strain>
    </source>
</reference>
<name>A0A067SPY8_GALM3</name>
<protein>
    <submittedName>
        <fullName evidence="1">Uncharacterized protein</fullName>
    </submittedName>
</protein>
<dbReference type="Proteomes" id="UP000027222">
    <property type="component" value="Unassembled WGS sequence"/>
</dbReference>
<proteinExistence type="predicted"/>
<dbReference type="EMBL" id="KL142400">
    <property type="protein sequence ID" value="KDR69769.1"/>
    <property type="molecule type" value="Genomic_DNA"/>
</dbReference>
<dbReference type="AlphaFoldDB" id="A0A067SPY8"/>